<dbReference type="EMBL" id="MN740699">
    <property type="protein sequence ID" value="QHU08807.1"/>
    <property type="molecule type" value="Genomic_DNA"/>
</dbReference>
<organism evidence="1">
    <name type="scientific">viral metagenome</name>
    <dbReference type="NCBI Taxonomy" id="1070528"/>
    <lineage>
        <taxon>unclassified sequences</taxon>
        <taxon>metagenomes</taxon>
        <taxon>organismal metagenomes</taxon>
    </lineage>
</organism>
<evidence type="ECO:0000313" key="1">
    <source>
        <dbReference type="EMBL" id="QHU08807.1"/>
    </source>
</evidence>
<protein>
    <submittedName>
        <fullName evidence="1">Uncharacterized protein</fullName>
    </submittedName>
</protein>
<dbReference type="AlphaFoldDB" id="A0A6C0JWP1"/>
<name>A0A6C0JWP1_9ZZZZ</name>
<sequence>MNIFMLDRDLESCVKYHTNSHTIKMILEYSQILSTAHRVLDGKLIGKKWLHFDTETDALLYKATHINHPSTIWARQSKQNYKHLFKLLFLLSHEYTHRYGKIHASTRLFDILEHSPINIEDSKLTEIPQCMPDHCKLPDTVDAYRNYYMLEKRHIAAWKNREVPYWYK</sequence>
<proteinExistence type="predicted"/>
<reference evidence="1" key="1">
    <citation type="journal article" date="2020" name="Nature">
        <title>Giant virus diversity and host interactions through global metagenomics.</title>
        <authorList>
            <person name="Schulz F."/>
            <person name="Roux S."/>
            <person name="Paez-Espino D."/>
            <person name="Jungbluth S."/>
            <person name="Walsh D.A."/>
            <person name="Denef V.J."/>
            <person name="McMahon K.D."/>
            <person name="Konstantinidis K.T."/>
            <person name="Eloe-Fadrosh E.A."/>
            <person name="Kyrpides N.C."/>
            <person name="Woyke T."/>
        </authorList>
    </citation>
    <scope>NUCLEOTIDE SEQUENCE</scope>
    <source>
        <strain evidence="1">GVMAG-S-1064190-84</strain>
    </source>
</reference>
<accession>A0A6C0JWP1</accession>